<sequence length="387" mass="43952">MAIELQRLMEKVAHMDVTLVAGEGGLHNHVSWVHMVETMEASDFLEGGEIAFSTGLGLSKGLSLLTLIQYIYRKNAAGMIVNTGPFISSIPQEAIDYCNEHDFPLFVVPWKVYLAEIMRIFCYAITKDDQKAIQTAAAFKNAIQFPKQEELYVVPLSQEGFQVNWKYSVCLIKPEHYTGNPGERLSQLLTSISNFSRRKYEKCAVFINDKELVIVLAADSDNELSEIINSIRSHTLSVLAGDETITMGCGKLTKSLRCIYKSYRQAKAIQQLQEKGKIDPSLIFYTDMGIYKLLMAIDDKEIILEYYDRTIGPLADYDRENNSDLTAVLRSYLNHNGSVKETADELYVHRNTINYKLNKISELLHMDLSRLNNRLQLSVGFMLQDML</sequence>
<feature type="domain" description="PucR C-terminal helix-turn-helix" evidence="3">
    <location>
        <begin position="325"/>
        <end position="381"/>
    </location>
</feature>
<gene>
    <name evidence="5" type="ORF">HNP82_003262</name>
</gene>
<evidence type="ECO:0000313" key="6">
    <source>
        <dbReference type="Proteomes" id="UP000543642"/>
    </source>
</evidence>
<name>A0A7W8HCR9_9FIRM</name>
<evidence type="ECO:0000259" key="2">
    <source>
        <dbReference type="Pfam" id="PF07905"/>
    </source>
</evidence>
<protein>
    <submittedName>
        <fullName evidence="5">DNA-binding PucR family transcriptional regulator</fullName>
    </submittedName>
</protein>
<dbReference type="InterPro" id="IPR042070">
    <property type="entry name" value="PucR_C-HTH_sf"/>
</dbReference>
<organism evidence="5 6">
    <name type="scientific">Catenibacillus scindens</name>
    <dbReference type="NCBI Taxonomy" id="673271"/>
    <lineage>
        <taxon>Bacteria</taxon>
        <taxon>Bacillati</taxon>
        <taxon>Bacillota</taxon>
        <taxon>Clostridia</taxon>
        <taxon>Lachnospirales</taxon>
        <taxon>Lachnospiraceae</taxon>
        <taxon>Catenibacillus</taxon>
    </lineage>
</organism>
<evidence type="ECO:0000259" key="4">
    <source>
        <dbReference type="Pfam" id="PF17853"/>
    </source>
</evidence>
<comment type="similarity">
    <text evidence="1">Belongs to the CdaR family.</text>
</comment>
<evidence type="ECO:0000256" key="1">
    <source>
        <dbReference type="ARBA" id="ARBA00006754"/>
    </source>
</evidence>
<proteinExistence type="inferred from homology"/>
<dbReference type="InterPro" id="IPR051448">
    <property type="entry name" value="CdaR-like_regulators"/>
</dbReference>
<feature type="domain" description="CdaR GGDEF-like" evidence="4">
    <location>
        <begin position="160"/>
        <end position="270"/>
    </location>
</feature>
<dbReference type="InterPro" id="IPR041522">
    <property type="entry name" value="CdaR_GGDEF"/>
</dbReference>
<feature type="domain" description="Purine catabolism PurC-like" evidence="2">
    <location>
        <begin position="16"/>
        <end position="125"/>
    </location>
</feature>
<dbReference type="RefSeq" id="WP_183776382.1">
    <property type="nucleotide sequence ID" value="NZ_CAWVEG010000150.1"/>
</dbReference>
<evidence type="ECO:0000313" key="5">
    <source>
        <dbReference type="EMBL" id="MBB5266106.1"/>
    </source>
</evidence>
<evidence type="ECO:0000259" key="3">
    <source>
        <dbReference type="Pfam" id="PF13556"/>
    </source>
</evidence>
<keyword evidence="6" id="KW-1185">Reference proteome</keyword>
<dbReference type="PANTHER" id="PTHR33744">
    <property type="entry name" value="CARBOHYDRATE DIACID REGULATOR"/>
    <property type="match status" value="1"/>
</dbReference>
<dbReference type="Pfam" id="PF13556">
    <property type="entry name" value="HTH_30"/>
    <property type="match status" value="1"/>
</dbReference>
<accession>A0A7W8HCR9</accession>
<dbReference type="Gene3D" id="1.10.10.2840">
    <property type="entry name" value="PucR C-terminal helix-turn-helix domain"/>
    <property type="match status" value="1"/>
</dbReference>
<comment type="caution">
    <text evidence="5">The sequence shown here is derived from an EMBL/GenBank/DDBJ whole genome shotgun (WGS) entry which is preliminary data.</text>
</comment>
<dbReference type="EMBL" id="JACHFW010000019">
    <property type="protein sequence ID" value="MBB5266106.1"/>
    <property type="molecule type" value="Genomic_DNA"/>
</dbReference>
<dbReference type="GO" id="GO:0003677">
    <property type="term" value="F:DNA binding"/>
    <property type="evidence" value="ECO:0007669"/>
    <property type="project" value="UniProtKB-KW"/>
</dbReference>
<keyword evidence="5" id="KW-0238">DNA-binding</keyword>
<dbReference type="InterPro" id="IPR025736">
    <property type="entry name" value="PucR_C-HTH_dom"/>
</dbReference>
<dbReference type="AlphaFoldDB" id="A0A7W8HCR9"/>
<dbReference type="Pfam" id="PF17853">
    <property type="entry name" value="GGDEF_2"/>
    <property type="match status" value="1"/>
</dbReference>
<dbReference type="PANTHER" id="PTHR33744:SF1">
    <property type="entry name" value="DNA-BINDING TRANSCRIPTIONAL ACTIVATOR ADER"/>
    <property type="match status" value="1"/>
</dbReference>
<dbReference type="InterPro" id="IPR012914">
    <property type="entry name" value="PucR_dom"/>
</dbReference>
<dbReference type="Pfam" id="PF07905">
    <property type="entry name" value="PucR"/>
    <property type="match status" value="1"/>
</dbReference>
<dbReference type="Proteomes" id="UP000543642">
    <property type="component" value="Unassembled WGS sequence"/>
</dbReference>
<reference evidence="5 6" key="1">
    <citation type="submission" date="2020-08" db="EMBL/GenBank/DDBJ databases">
        <title>Genomic Encyclopedia of Type Strains, Phase IV (KMG-IV): sequencing the most valuable type-strain genomes for metagenomic binning, comparative biology and taxonomic classification.</title>
        <authorList>
            <person name="Goeker M."/>
        </authorList>
    </citation>
    <scope>NUCLEOTIDE SEQUENCE [LARGE SCALE GENOMIC DNA]</scope>
    <source>
        <strain evidence="5 6">DSM 106146</strain>
    </source>
</reference>